<evidence type="ECO:0000256" key="3">
    <source>
        <dbReference type="ARBA" id="ARBA00022827"/>
    </source>
</evidence>
<dbReference type="Gene3D" id="3.50.50.60">
    <property type="entry name" value="FAD/NAD(P)-binding domain"/>
    <property type="match status" value="1"/>
</dbReference>
<proteinExistence type="predicted"/>
<evidence type="ECO:0000259" key="4">
    <source>
        <dbReference type="Pfam" id="PF01494"/>
    </source>
</evidence>
<evidence type="ECO:0000313" key="6">
    <source>
        <dbReference type="Proteomes" id="UP001529272"/>
    </source>
</evidence>
<dbReference type="InterPro" id="IPR050641">
    <property type="entry name" value="RIFMO-like"/>
</dbReference>
<evidence type="ECO:0000313" key="5">
    <source>
        <dbReference type="EMBL" id="MDM3930322.1"/>
    </source>
</evidence>
<reference evidence="6" key="1">
    <citation type="submission" date="2023-06" db="EMBL/GenBank/DDBJ databases">
        <title>Itaconate inhibition of nontuberculous mycobacteria.</title>
        <authorList>
            <person name="Spilker T."/>
        </authorList>
    </citation>
    <scope>NUCLEOTIDE SEQUENCE [LARGE SCALE GENOMIC DNA]</scope>
    <source>
        <strain evidence="6">FLAC1071</strain>
    </source>
</reference>
<dbReference type="PRINTS" id="PR00420">
    <property type="entry name" value="RNGMNOXGNASE"/>
</dbReference>
<dbReference type="Gene3D" id="3.30.9.10">
    <property type="entry name" value="D-Amino Acid Oxidase, subunit A, domain 2"/>
    <property type="match status" value="1"/>
</dbReference>
<keyword evidence="2" id="KW-0285">Flavoprotein</keyword>
<organism evidence="5 6">
    <name type="scientific">Mycobacterium intracellulare subsp. chimaera</name>
    <dbReference type="NCBI Taxonomy" id="222805"/>
    <lineage>
        <taxon>Bacteria</taxon>
        <taxon>Bacillati</taxon>
        <taxon>Actinomycetota</taxon>
        <taxon>Actinomycetes</taxon>
        <taxon>Mycobacteriales</taxon>
        <taxon>Mycobacteriaceae</taxon>
        <taxon>Mycobacterium</taxon>
        <taxon>Mycobacterium avium complex (MAC)</taxon>
    </lineage>
</organism>
<comment type="caution">
    <text evidence="5">The sequence shown here is derived from an EMBL/GenBank/DDBJ whole genome shotgun (WGS) entry which is preliminary data.</text>
</comment>
<dbReference type="Proteomes" id="UP001529272">
    <property type="component" value="Unassembled WGS sequence"/>
</dbReference>
<keyword evidence="3" id="KW-0274">FAD</keyword>
<dbReference type="Pfam" id="PF01494">
    <property type="entry name" value="FAD_binding_3"/>
    <property type="match status" value="1"/>
</dbReference>
<sequence>MNPTTSMDTKQKGSTRVADASVIIVGGGPVGLGAALELARFGVTSVVLEQRESMSRHPKTRNLNTRTMEIAQGWGHGVYQRLRGVDTPPGWKSPIRFTDAIVSDNEAQIATPGFEGPGPQISPASPVMSSQDLFEPILRDAAIATGLVDVRFGHQVTAIPAGSGEGDTEAAVAVRIIKAGQTYTLTGDAIVAADGADSTVRHQLGIALTGEQGLNRFVNAYFHSDIERHLADRSGVGFFIANPDAVGALMPLDAHGRWMSQIGVTPEQWSPELWDDERIRAWVRGAVGVDDLEIDVKSVGLWQINATIAERLIQGRVLLCGDAAHQFPPTGGLGLNSGLQGVHNAMWKLAFCVRGNAGWSLIKTYDDERRQPAATAIAQSLANARSIAGIAAAAYNPAGTDLTAEHIARETRRYGNHLGVELGAVYHSTAVIDDGTTPPEVNDPYSDYAPSATPGCRAPHLTLGNPTEPVSTLNLFGPSFTILAGPAGGSWRSAAADAARRLAIPVASYTVGDPGLADPTDRFTDLYGISDDGAVLVRPDGHIAWRCATGPADKNQLATALAQILDRHP</sequence>
<keyword evidence="6" id="KW-1185">Reference proteome</keyword>
<reference evidence="5 6" key="2">
    <citation type="submission" date="2023-06" db="EMBL/GenBank/DDBJ databases">
        <title>Itaconate inhibition of nontuberculous mycobacteria.</title>
        <authorList>
            <person name="Breen P."/>
            <person name="Zimbric M."/>
            <person name="Caverly L."/>
        </authorList>
    </citation>
    <scope>NUCLEOTIDE SEQUENCE [LARGE SCALE GENOMIC DNA]</scope>
    <source>
        <strain evidence="5 6">FLAC1071</strain>
    </source>
</reference>
<dbReference type="PANTHER" id="PTHR43004:SF19">
    <property type="entry name" value="BINDING MONOOXYGENASE, PUTATIVE (JCVI)-RELATED"/>
    <property type="match status" value="1"/>
</dbReference>
<accession>A0ABT7PAK0</accession>
<protein>
    <submittedName>
        <fullName evidence="5">FAD-dependent monooxygenase</fullName>
    </submittedName>
</protein>
<gene>
    <name evidence="5" type="ORF">QRB35_30810</name>
</gene>
<name>A0ABT7PAK0_MYCIT</name>
<dbReference type="EMBL" id="JASZZX010000075">
    <property type="protein sequence ID" value="MDM3930322.1"/>
    <property type="molecule type" value="Genomic_DNA"/>
</dbReference>
<dbReference type="InterPro" id="IPR036188">
    <property type="entry name" value="FAD/NAD-bd_sf"/>
</dbReference>
<dbReference type="RefSeq" id="WP_083533450.1">
    <property type="nucleotide sequence ID" value="NZ_JASZZX010000075.1"/>
</dbReference>
<dbReference type="InterPro" id="IPR002938">
    <property type="entry name" value="FAD-bd"/>
</dbReference>
<keyword evidence="5" id="KW-0503">Monooxygenase</keyword>
<dbReference type="Pfam" id="PF21274">
    <property type="entry name" value="Rng_hyd_C"/>
    <property type="match status" value="1"/>
</dbReference>
<dbReference type="Gene3D" id="3.40.30.120">
    <property type="match status" value="1"/>
</dbReference>
<feature type="domain" description="FAD-binding" evidence="4">
    <location>
        <begin position="20"/>
        <end position="378"/>
    </location>
</feature>
<dbReference type="SUPFAM" id="SSF51905">
    <property type="entry name" value="FAD/NAD(P)-binding domain"/>
    <property type="match status" value="1"/>
</dbReference>
<keyword evidence="5" id="KW-0560">Oxidoreductase</keyword>
<comment type="cofactor">
    <cofactor evidence="1">
        <name>FAD</name>
        <dbReference type="ChEBI" id="CHEBI:57692"/>
    </cofactor>
</comment>
<dbReference type="GO" id="GO:0004497">
    <property type="term" value="F:monooxygenase activity"/>
    <property type="evidence" value="ECO:0007669"/>
    <property type="project" value="UniProtKB-KW"/>
</dbReference>
<evidence type="ECO:0000256" key="1">
    <source>
        <dbReference type="ARBA" id="ARBA00001974"/>
    </source>
</evidence>
<dbReference type="PANTHER" id="PTHR43004">
    <property type="entry name" value="TRK SYSTEM POTASSIUM UPTAKE PROTEIN"/>
    <property type="match status" value="1"/>
</dbReference>
<evidence type="ECO:0000256" key="2">
    <source>
        <dbReference type="ARBA" id="ARBA00022630"/>
    </source>
</evidence>